<organism evidence="2 3">
    <name type="scientific">Letharia columbiana</name>
    <dbReference type="NCBI Taxonomy" id="112416"/>
    <lineage>
        <taxon>Eukaryota</taxon>
        <taxon>Fungi</taxon>
        <taxon>Dikarya</taxon>
        <taxon>Ascomycota</taxon>
        <taxon>Pezizomycotina</taxon>
        <taxon>Lecanoromycetes</taxon>
        <taxon>OSLEUM clade</taxon>
        <taxon>Lecanoromycetidae</taxon>
        <taxon>Lecanorales</taxon>
        <taxon>Lecanorineae</taxon>
        <taxon>Parmeliaceae</taxon>
        <taxon>Letharia</taxon>
    </lineage>
</organism>
<dbReference type="RefSeq" id="XP_037161420.1">
    <property type="nucleotide sequence ID" value="XM_037311714.1"/>
</dbReference>
<feature type="region of interest" description="Disordered" evidence="1">
    <location>
        <begin position="31"/>
        <end position="66"/>
    </location>
</feature>
<dbReference type="AlphaFoldDB" id="A0A8H6FP25"/>
<evidence type="ECO:0000313" key="2">
    <source>
        <dbReference type="EMBL" id="KAF6231989.1"/>
    </source>
</evidence>
<protein>
    <submittedName>
        <fullName evidence="2">Uncharacterized protein</fullName>
    </submittedName>
</protein>
<dbReference type="GeneID" id="59291475"/>
<sequence>MSYFRTCFAHIHTGTAWSPSNIPSIPYQSHKMEANTGKKGRQANMSLNPNSSEKRLTSPEAVFSGS</sequence>
<reference evidence="2 3" key="1">
    <citation type="journal article" date="2020" name="Genomics">
        <title>Complete, high-quality genomes from long-read metagenomic sequencing of two wolf lichen thalli reveals enigmatic genome architecture.</title>
        <authorList>
            <person name="McKenzie S.K."/>
            <person name="Walston R.F."/>
            <person name="Allen J.L."/>
        </authorList>
    </citation>
    <scope>NUCLEOTIDE SEQUENCE [LARGE SCALE GENOMIC DNA]</scope>
    <source>
        <strain evidence="2">WasteWater2</strain>
    </source>
</reference>
<evidence type="ECO:0000256" key="1">
    <source>
        <dbReference type="SAM" id="MobiDB-lite"/>
    </source>
</evidence>
<keyword evidence="3" id="KW-1185">Reference proteome</keyword>
<proteinExistence type="predicted"/>
<dbReference type="Proteomes" id="UP000578531">
    <property type="component" value="Unassembled WGS sequence"/>
</dbReference>
<dbReference type="EMBL" id="JACCJC010000052">
    <property type="protein sequence ID" value="KAF6231989.1"/>
    <property type="molecule type" value="Genomic_DNA"/>
</dbReference>
<evidence type="ECO:0000313" key="3">
    <source>
        <dbReference type="Proteomes" id="UP000578531"/>
    </source>
</evidence>
<gene>
    <name evidence="2" type="ORF">HO173_009826</name>
</gene>
<name>A0A8H6FP25_9LECA</name>
<comment type="caution">
    <text evidence="2">The sequence shown here is derived from an EMBL/GenBank/DDBJ whole genome shotgun (WGS) entry which is preliminary data.</text>
</comment>
<accession>A0A8H6FP25</accession>